<evidence type="ECO:0000313" key="7">
    <source>
        <dbReference type="EMBL" id="ERT68078.1"/>
    </source>
</evidence>
<keyword evidence="4" id="KW-0378">Hydrolase</keyword>
<dbReference type="eggNOG" id="COG1254">
    <property type="taxonomic scope" value="Bacteria"/>
</dbReference>
<accession>U7VBA7</accession>
<dbReference type="Gene3D" id="3.30.70.100">
    <property type="match status" value="1"/>
</dbReference>
<keyword evidence="8" id="KW-1185">Reference proteome</keyword>
<comment type="catalytic activity">
    <reaction evidence="3 4">
        <text>an acyl phosphate + H2O = a carboxylate + phosphate + H(+)</text>
        <dbReference type="Rhea" id="RHEA:14965"/>
        <dbReference type="ChEBI" id="CHEBI:15377"/>
        <dbReference type="ChEBI" id="CHEBI:15378"/>
        <dbReference type="ChEBI" id="CHEBI:29067"/>
        <dbReference type="ChEBI" id="CHEBI:43474"/>
        <dbReference type="ChEBI" id="CHEBI:59918"/>
        <dbReference type="EC" id="3.6.1.7"/>
    </reaction>
</comment>
<dbReference type="RefSeq" id="WP_023051547.1">
    <property type="nucleotide sequence ID" value="NZ_CP173065.2"/>
</dbReference>
<gene>
    <name evidence="7" type="ORF">HMPREF0202_02014</name>
</gene>
<protein>
    <recommendedName>
        <fullName evidence="2 4">acylphosphatase</fullName>
        <ecNumber evidence="2 4">3.6.1.7</ecNumber>
    </recommendedName>
</protein>
<dbReference type="SUPFAM" id="SSF54975">
    <property type="entry name" value="Acylphosphatase/BLUF domain-like"/>
    <property type="match status" value="1"/>
</dbReference>
<dbReference type="Proteomes" id="UP000017081">
    <property type="component" value="Unassembled WGS sequence"/>
</dbReference>
<organism evidence="7 8">
    <name type="scientific">Cetobacterium somerae ATCC BAA-474</name>
    <dbReference type="NCBI Taxonomy" id="1319815"/>
    <lineage>
        <taxon>Bacteria</taxon>
        <taxon>Fusobacteriati</taxon>
        <taxon>Fusobacteriota</taxon>
        <taxon>Fusobacteriia</taxon>
        <taxon>Fusobacteriales</taxon>
        <taxon>Fusobacteriaceae</taxon>
        <taxon>Cetobacterium</taxon>
    </lineage>
</organism>
<evidence type="ECO:0000259" key="6">
    <source>
        <dbReference type="PROSITE" id="PS51160"/>
    </source>
</evidence>
<dbReference type="AlphaFoldDB" id="U7VBA7"/>
<dbReference type="GO" id="GO:0003998">
    <property type="term" value="F:acylphosphatase activity"/>
    <property type="evidence" value="ECO:0007669"/>
    <property type="project" value="UniProtKB-EC"/>
</dbReference>
<comment type="caution">
    <text evidence="7">The sequence shown here is derived from an EMBL/GenBank/DDBJ whole genome shotgun (WGS) entry which is preliminary data.</text>
</comment>
<dbReference type="HOGENOM" id="CLU_141932_2_1_0"/>
<evidence type="ECO:0000256" key="4">
    <source>
        <dbReference type="PROSITE-ProRule" id="PRU00520"/>
    </source>
</evidence>
<dbReference type="InterPro" id="IPR001792">
    <property type="entry name" value="Acylphosphatase-like_dom"/>
</dbReference>
<dbReference type="STRING" id="1319815.HMPREF0202_02014"/>
<dbReference type="InterPro" id="IPR020456">
    <property type="entry name" value="Acylphosphatase"/>
</dbReference>
<evidence type="ECO:0000256" key="1">
    <source>
        <dbReference type="ARBA" id="ARBA00005614"/>
    </source>
</evidence>
<dbReference type="Pfam" id="PF00708">
    <property type="entry name" value="Acylphosphatase"/>
    <property type="match status" value="1"/>
</dbReference>
<dbReference type="PROSITE" id="PS51160">
    <property type="entry name" value="ACYLPHOSPHATASE_3"/>
    <property type="match status" value="1"/>
</dbReference>
<proteinExistence type="inferred from homology"/>
<evidence type="ECO:0000256" key="2">
    <source>
        <dbReference type="ARBA" id="ARBA00012150"/>
    </source>
</evidence>
<sequence>MKTYHFIIKGEVQGVGYRITAYLNATRLGITGSVKNLSNDNVEVFAQGDEKIIDNFKKYLKIGSSMSRVSEIDEDILDKPEFKDFQVIY</sequence>
<evidence type="ECO:0000256" key="3">
    <source>
        <dbReference type="ARBA" id="ARBA00047645"/>
    </source>
</evidence>
<feature type="active site" evidence="4">
    <location>
        <position position="18"/>
    </location>
</feature>
<feature type="domain" description="Acylphosphatase-like" evidence="6">
    <location>
        <begin position="3"/>
        <end position="89"/>
    </location>
</feature>
<dbReference type="PANTHER" id="PTHR47268:SF4">
    <property type="entry name" value="ACYLPHOSPHATASE"/>
    <property type="match status" value="1"/>
</dbReference>
<dbReference type="PANTHER" id="PTHR47268">
    <property type="entry name" value="ACYLPHOSPHATASE"/>
    <property type="match status" value="1"/>
</dbReference>
<name>U7VBA7_9FUSO</name>
<comment type="similarity">
    <text evidence="1 5">Belongs to the acylphosphatase family.</text>
</comment>
<feature type="active site" evidence="4">
    <location>
        <position position="36"/>
    </location>
</feature>
<dbReference type="EMBL" id="AXZF01000083">
    <property type="protein sequence ID" value="ERT68078.1"/>
    <property type="molecule type" value="Genomic_DNA"/>
</dbReference>
<evidence type="ECO:0000313" key="8">
    <source>
        <dbReference type="Proteomes" id="UP000017081"/>
    </source>
</evidence>
<dbReference type="EC" id="3.6.1.7" evidence="2 4"/>
<dbReference type="InterPro" id="IPR036046">
    <property type="entry name" value="Acylphosphatase-like_dom_sf"/>
</dbReference>
<evidence type="ECO:0000256" key="5">
    <source>
        <dbReference type="RuleBase" id="RU004168"/>
    </source>
</evidence>
<reference evidence="7 8" key="1">
    <citation type="submission" date="2013-08" db="EMBL/GenBank/DDBJ databases">
        <authorList>
            <person name="Weinstock G."/>
            <person name="Sodergren E."/>
            <person name="Wylie T."/>
            <person name="Fulton L."/>
            <person name="Fulton R."/>
            <person name="Fronick C."/>
            <person name="O'Laughlin M."/>
            <person name="Godfrey J."/>
            <person name="Miner T."/>
            <person name="Herter B."/>
            <person name="Appelbaum E."/>
            <person name="Cordes M."/>
            <person name="Lek S."/>
            <person name="Wollam A."/>
            <person name="Pepin K.H."/>
            <person name="Palsikar V.B."/>
            <person name="Mitreva M."/>
            <person name="Wilson R.K."/>
        </authorList>
    </citation>
    <scope>NUCLEOTIDE SEQUENCE [LARGE SCALE GENOMIC DNA]</scope>
    <source>
        <strain evidence="7 8">ATCC BAA-474</strain>
    </source>
</reference>